<dbReference type="EC" id="3.6.4.13" evidence="7"/>
<feature type="compositionally biased region" description="Polar residues" evidence="8">
    <location>
        <begin position="69"/>
        <end position="79"/>
    </location>
</feature>
<protein>
    <recommendedName>
        <fullName evidence="7">ATP-dependent RNA helicase</fullName>
        <ecNumber evidence="7">3.6.4.13</ecNumber>
    </recommendedName>
</protein>
<dbReference type="SMART" id="SM01178">
    <property type="entry name" value="DUF4217"/>
    <property type="match status" value="1"/>
</dbReference>
<feature type="region of interest" description="Disordered" evidence="8">
    <location>
        <begin position="747"/>
        <end position="768"/>
    </location>
</feature>
<comment type="function">
    <text evidence="7">RNA helicase.</text>
</comment>
<dbReference type="InterPro" id="IPR025313">
    <property type="entry name" value="SPB4-like_CTE"/>
</dbReference>
<comment type="domain">
    <text evidence="7">The Q motif is unique to and characteristic of the DEAD box family of RNA helicases and controls ATP binding and hydrolysis.</text>
</comment>
<evidence type="ECO:0000313" key="13">
    <source>
        <dbReference type="Proteomes" id="UP000693970"/>
    </source>
</evidence>
<keyword evidence="5 7" id="KW-0694">RNA-binding</keyword>
<evidence type="ECO:0000256" key="8">
    <source>
        <dbReference type="SAM" id="MobiDB-lite"/>
    </source>
</evidence>
<keyword evidence="2 7" id="KW-0378">Hydrolase</keyword>
<keyword evidence="3 7" id="KW-0347">Helicase</keyword>
<feature type="region of interest" description="Disordered" evidence="8">
    <location>
        <begin position="1"/>
        <end position="152"/>
    </location>
</feature>
<accession>A0A9K3KZP4</accession>
<dbReference type="AlphaFoldDB" id="A0A9K3KZP4"/>
<dbReference type="Pfam" id="PF13959">
    <property type="entry name" value="CTE_SPB4"/>
    <property type="match status" value="1"/>
</dbReference>
<keyword evidence="4 7" id="KW-0067">ATP-binding</keyword>
<dbReference type="GO" id="GO:0003723">
    <property type="term" value="F:RNA binding"/>
    <property type="evidence" value="ECO:0007669"/>
    <property type="project" value="UniProtKB-UniRule"/>
</dbReference>
<evidence type="ECO:0000256" key="7">
    <source>
        <dbReference type="RuleBase" id="RU365068"/>
    </source>
</evidence>
<organism evidence="12 13">
    <name type="scientific">Nitzschia inconspicua</name>
    <dbReference type="NCBI Taxonomy" id="303405"/>
    <lineage>
        <taxon>Eukaryota</taxon>
        <taxon>Sar</taxon>
        <taxon>Stramenopiles</taxon>
        <taxon>Ochrophyta</taxon>
        <taxon>Bacillariophyta</taxon>
        <taxon>Bacillariophyceae</taxon>
        <taxon>Bacillariophycidae</taxon>
        <taxon>Bacillariales</taxon>
        <taxon>Bacillariaceae</taxon>
        <taxon>Nitzschia</taxon>
    </lineage>
</organism>
<dbReference type="PROSITE" id="PS51195">
    <property type="entry name" value="Q_MOTIF"/>
    <property type="match status" value="1"/>
</dbReference>
<dbReference type="PROSITE" id="PS51192">
    <property type="entry name" value="HELICASE_ATP_BIND_1"/>
    <property type="match status" value="1"/>
</dbReference>
<dbReference type="GO" id="GO:0003724">
    <property type="term" value="F:RNA helicase activity"/>
    <property type="evidence" value="ECO:0007669"/>
    <property type="project" value="UniProtKB-EC"/>
</dbReference>
<dbReference type="PROSITE" id="PS00039">
    <property type="entry name" value="DEAD_ATP_HELICASE"/>
    <property type="match status" value="1"/>
</dbReference>
<dbReference type="CDD" id="cd18787">
    <property type="entry name" value="SF2_C_DEAD"/>
    <property type="match status" value="1"/>
</dbReference>
<keyword evidence="1 7" id="KW-0547">Nucleotide-binding</keyword>
<dbReference type="Pfam" id="PF00270">
    <property type="entry name" value="DEAD"/>
    <property type="match status" value="1"/>
</dbReference>
<comment type="caution">
    <text evidence="12">The sequence shown here is derived from an EMBL/GenBank/DDBJ whole genome shotgun (WGS) entry which is preliminary data.</text>
</comment>
<dbReference type="InterPro" id="IPR014014">
    <property type="entry name" value="RNA_helicase_DEAD_Q_motif"/>
</dbReference>
<comment type="catalytic activity">
    <reaction evidence="7">
        <text>ATP + H2O = ADP + phosphate + H(+)</text>
        <dbReference type="Rhea" id="RHEA:13065"/>
        <dbReference type="ChEBI" id="CHEBI:15377"/>
        <dbReference type="ChEBI" id="CHEBI:15378"/>
        <dbReference type="ChEBI" id="CHEBI:30616"/>
        <dbReference type="ChEBI" id="CHEBI:43474"/>
        <dbReference type="ChEBI" id="CHEBI:456216"/>
        <dbReference type="EC" id="3.6.4.13"/>
    </reaction>
</comment>
<dbReference type="OrthoDB" id="422663at2759"/>
<feature type="region of interest" description="Disordered" evidence="8">
    <location>
        <begin position="452"/>
        <end position="489"/>
    </location>
</feature>
<feature type="region of interest" description="Disordered" evidence="8">
    <location>
        <begin position="872"/>
        <end position="893"/>
    </location>
</feature>
<evidence type="ECO:0000256" key="5">
    <source>
        <dbReference type="ARBA" id="ARBA00022884"/>
    </source>
</evidence>
<dbReference type="PROSITE" id="PS51194">
    <property type="entry name" value="HELICASE_CTER"/>
    <property type="match status" value="1"/>
</dbReference>
<feature type="compositionally biased region" description="Basic residues" evidence="8">
    <location>
        <begin position="23"/>
        <end position="44"/>
    </location>
</feature>
<evidence type="ECO:0000259" key="11">
    <source>
        <dbReference type="PROSITE" id="PS51195"/>
    </source>
</evidence>
<gene>
    <name evidence="12" type="ORF">IV203_008645</name>
</gene>
<proteinExistence type="inferred from homology"/>
<comment type="similarity">
    <text evidence="7">Belongs to the DEAD box helicase family.</text>
</comment>
<dbReference type="Pfam" id="PF00271">
    <property type="entry name" value="Helicase_C"/>
    <property type="match status" value="1"/>
</dbReference>
<evidence type="ECO:0000256" key="6">
    <source>
        <dbReference type="PROSITE-ProRule" id="PRU00552"/>
    </source>
</evidence>
<dbReference type="GO" id="GO:0016787">
    <property type="term" value="F:hydrolase activity"/>
    <property type="evidence" value="ECO:0007669"/>
    <property type="project" value="UniProtKB-KW"/>
</dbReference>
<feature type="compositionally biased region" description="Basic and acidic residues" evidence="8">
    <location>
        <begin position="93"/>
        <end position="105"/>
    </location>
</feature>
<dbReference type="GO" id="GO:0005524">
    <property type="term" value="F:ATP binding"/>
    <property type="evidence" value="ECO:0007669"/>
    <property type="project" value="UniProtKB-UniRule"/>
</dbReference>
<evidence type="ECO:0000259" key="9">
    <source>
        <dbReference type="PROSITE" id="PS51192"/>
    </source>
</evidence>
<evidence type="ECO:0000259" key="10">
    <source>
        <dbReference type="PROSITE" id="PS51194"/>
    </source>
</evidence>
<feature type="compositionally biased region" description="Basic and acidic residues" evidence="8">
    <location>
        <begin position="55"/>
        <end position="67"/>
    </location>
</feature>
<feature type="region of interest" description="Disordered" evidence="8">
    <location>
        <begin position="821"/>
        <end position="841"/>
    </location>
</feature>
<dbReference type="InterPro" id="IPR011545">
    <property type="entry name" value="DEAD/DEAH_box_helicase_dom"/>
</dbReference>
<keyword evidence="13" id="KW-1185">Reference proteome</keyword>
<dbReference type="SMART" id="SM00490">
    <property type="entry name" value="HELICc"/>
    <property type="match status" value="1"/>
</dbReference>
<evidence type="ECO:0000256" key="3">
    <source>
        <dbReference type="ARBA" id="ARBA00022806"/>
    </source>
</evidence>
<evidence type="ECO:0000313" key="12">
    <source>
        <dbReference type="EMBL" id="KAG7352597.1"/>
    </source>
</evidence>
<evidence type="ECO:0000256" key="2">
    <source>
        <dbReference type="ARBA" id="ARBA00022801"/>
    </source>
</evidence>
<reference evidence="12" key="2">
    <citation type="submission" date="2021-04" db="EMBL/GenBank/DDBJ databases">
        <authorList>
            <person name="Podell S."/>
        </authorList>
    </citation>
    <scope>NUCLEOTIDE SEQUENCE</scope>
    <source>
        <strain evidence="12">Hildebrandi</strain>
    </source>
</reference>
<dbReference type="InterPro" id="IPR001650">
    <property type="entry name" value="Helicase_C-like"/>
</dbReference>
<feature type="short sequence motif" description="Q motif" evidence="6">
    <location>
        <begin position="197"/>
        <end position="228"/>
    </location>
</feature>
<dbReference type="EMBL" id="JAGRRH010000017">
    <property type="protein sequence ID" value="KAG7352597.1"/>
    <property type="molecule type" value="Genomic_DNA"/>
</dbReference>
<evidence type="ECO:0000256" key="1">
    <source>
        <dbReference type="ARBA" id="ARBA00022741"/>
    </source>
</evidence>
<dbReference type="SMART" id="SM00487">
    <property type="entry name" value="DEXDc"/>
    <property type="match status" value="1"/>
</dbReference>
<dbReference type="Proteomes" id="UP000693970">
    <property type="component" value="Unassembled WGS sequence"/>
</dbReference>
<feature type="domain" description="DEAD-box RNA helicase Q" evidence="11">
    <location>
        <begin position="197"/>
        <end position="228"/>
    </location>
</feature>
<feature type="region of interest" description="Disordered" evidence="8">
    <location>
        <begin position="696"/>
        <end position="716"/>
    </location>
</feature>
<feature type="domain" description="Helicase ATP-binding" evidence="9">
    <location>
        <begin position="235"/>
        <end position="440"/>
    </location>
</feature>
<sequence>MTAGEGFDLNIVAVPPPQSLQTNKKKKKNNRYEKRRQHSQRARQQKAESATVEKTNNEKKQTNRESDSSADTPKQLDTSTPEKSDGNVSNDKQMLEDVHTTKAETNDEVPSKVNSPTMQQKVEHPVATAPVATPTPPETKPSKKKHRSLDDDEERAKYLAEFHARPMELDRRSGARSSTVVLSKESTHIFDDDTHTNDWNSLGLHPRLIQTIQSPRFNSLKQPTTIQSRTIRAFREASIKKKNVLIHSETGSGKTLAYLLPILQSIAFGGSNTDIDSPAKRIPRADMGCKCIILCPTRELASQTLQAVETLCQANFAGWIVPGGLLGGDKRHAEKSRLRKGLAIVVATPGRLLDHLHKTQSLAMSLKGGKFQWLVLDEADRLLDMGLGDQVRQIVQWIRANEASKQKNTEPWWRSVLVSATVTSSVQALAKERMLCGNQEWIWVKGDNGEHKNKIANNTRGSTEDHVNDNVRSVPSADGEASSENYSSSTPRQLAQFHLTVTAKLRLATLVAFLVQRISNGDRTVVFMGTCATVDYHYELFHALKESLWDGETVDDSEATTGLFGKKARVYRLHGNVPHAKRVQTMEELSKNNDAMKKSAAILLTTDVAARGLNLDSIDWTVQYDPPCEIADYVHRVGRGARAGKAGQSLLFLLPSERKYLEVLEAKGISNLNPLSLSSLLNQAAGTCTEWTKAGMEHGGGGISKKPHGSLSGGKNSRSGEFFCIEVQRRLEDCVVEDDIKARKAWKEKQQEQRKRKAGKTSSKDGKKEGQLLTLARDAFLSFLRAYPTKKESIVRSIFSSRALHLGHVAKSFALKEPPTSVVSKTKSKKQQLQEESQDVQANLPRSLEFTEAPFHFDDILAQVERRQKTGFSGYVDDDEEEHRSNKRQKMGKAMTAKALLLANAAKMQNNLMDAM</sequence>
<reference evidence="12" key="1">
    <citation type="journal article" date="2021" name="Sci. Rep.">
        <title>Diploid genomic architecture of Nitzschia inconspicua, an elite biomass production diatom.</title>
        <authorList>
            <person name="Oliver A."/>
            <person name="Podell S."/>
            <person name="Pinowska A."/>
            <person name="Traller J.C."/>
            <person name="Smith S.R."/>
            <person name="McClure R."/>
            <person name="Beliaev A."/>
            <person name="Bohutskyi P."/>
            <person name="Hill E.A."/>
            <person name="Rabines A."/>
            <person name="Zheng H."/>
            <person name="Allen L.Z."/>
            <person name="Kuo A."/>
            <person name="Grigoriev I.V."/>
            <person name="Allen A.E."/>
            <person name="Hazlebeck D."/>
            <person name="Allen E.E."/>
        </authorList>
    </citation>
    <scope>NUCLEOTIDE SEQUENCE</scope>
    <source>
        <strain evidence="12">Hildebrandi</strain>
    </source>
</reference>
<dbReference type="InterPro" id="IPR000629">
    <property type="entry name" value="RNA-helicase_DEAD-box_CS"/>
</dbReference>
<feature type="domain" description="Helicase C-terminal" evidence="10">
    <location>
        <begin position="493"/>
        <end position="685"/>
    </location>
</feature>
<name>A0A9K3KZP4_9STRA</name>
<dbReference type="PANTHER" id="PTHR24031">
    <property type="entry name" value="RNA HELICASE"/>
    <property type="match status" value="1"/>
</dbReference>
<dbReference type="InterPro" id="IPR014001">
    <property type="entry name" value="Helicase_ATP-bd"/>
</dbReference>
<evidence type="ECO:0000256" key="4">
    <source>
        <dbReference type="ARBA" id="ARBA00022840"/>
    </source>
</evidence>